<evidence type="ECO:0000256" key="2">
    <source>
        <dbReference type="ARBA" id="ARBA00022670"/>
    </source>
</evidence>
<evidence type="ECO:0000313" key="11">
    <source>
        <dbReference type="EMBL" id="KAK9695303.1"/>
    </source>
</evidence>
<dbReference type="InterPro" id="IPR001254">
    <property type="entry name" value="Trypsin_dom"/>
</dbReference>
<keyword evidence="4 8" id="KW-0378">Hydrolase</keyword>
<dbReference type="EMBL" id="JASPKY010000486">
    <property type="protein sequence ID" value="KAK9695303.1"/>
    <property type="molecule type" value="Genomic_DNA"/>
</dbReference>
<dbReference type="InterPro" id="IPR018114">
    <property type="entry name" value="TRYPSIN_HIS"/>
</dbReference>
<evidence type="ECO:0000256" key="8">
    <source>
        <dbReference type="RuleBase" id="RU363034"/>
    </source>
</evidence>
<dbReference type="InterPro" id="IPR001314">
    <property type="entry name" value="Peptidase_S1A"/>
</dbReference>
<dbReference type="SUPFAM" id="SSF50494">
    <property type="entry name" value="Trypsin-like serine proteases"/>
    <property type="match status" value="1"/>
</dbReference>
<dbReference type="InterPro" id="IPR033116">
    <property type="entry name" value="TRYPSIN_SER"/>
</dbReference>
<gene>
    <name evidence="11" type="ORF">QE152_g32657</name>
</gene>
<proteinExistence type="inferred from homology"/>
<dbReference type="PROSITE" id="PS00135">
    <property type="entry name" value="TRYPSIN_SER"/>
    <property type="match status" value="1"/>
</dbReference>
<keyword evidence="2 8" id="KW-0645">Protease</keyword>
<keyword evidence="5 8" id="KW-0720">Serine protease</keyword>
<evidence type="ECO:0000313" key="12">
    <source>
        <dbReference type="Proteomes" id="UP001458880"/>
    </source>
</evidence>
<accession>A0AAW1IYC0</accession>
<dbReference type="SMART" id="SM00020">
    <property type="entry name" value="Tryp_SPc"/>
    <property type="match status" value="1"/>
</dbReference>
<dbReference type="PRINTS" id="PR00722">
    <property type="entry name" value="CHYMOTRYPSIN"/>
</dbReference>
<evidence type="ECO:0000256" key="7">
    <source>
        <dbReference type="ARBA" id="ARBA00023157"/>
    </source>
</evidence>
<organism evidence="11 12">
    <name type="scientific">Popillia japonica</name>
    <name type="common">Japanese beetle</name>
    <dbReference type="NCBI Taxonomy" id="7064"/>
    <lineage>
        <taxon>Eukaryota</taxon>
        <taxon>Metazoa</taxon>
        <taxon>Ecdysozoa</taxon>
        <taxon>Arthropoda</taxon>
        <taxon>Hexapoda</taxon>
        <taxon>Insecta</taxon>
        <taxon>Pterygota</taxon>
        <taxon>Neoptera</taxon>
        <taxon>Endopterygota</taxon>
        <taxon>Coleoptera</taxon>
        <taxon>Polyphaga</taxon>
        <taxon>Scarabaeiformia</taxon>
        <taxon>Scarabaeidae</taxon>
        <taxon>Rutelinae</taxon>
        <taxon>Popillia</taxon>
    </lineage>
</organism>
<dbReference type="CDD" id="cd00190">
    <property type="entry name" value="Tryp_SPc"/>
    <property type="match status" value="1"/>
</dbReference>
<keyword evidence="12" id="KW-1185">Reference proteome</keyword>
<dbReference type="FunFam" id="2.40.10.10:FF:000077">
    <property type="entry name" value="Predicted protein"/>
    <property type="match status" value="1"/>
</dbReference>
<comment type="caution">
    <text evidence="11">The sequence shown here is derived from an EMBL/GenBank/DDBJ whole genome shotgun (WGS) entry which is preliminary data.</text>
</comment>
<feature type="signal peptide" evidence="9">
    <location>
        <begin position="1"/>
        <end position="16"/>
    </location>
</feature>
<feature type="chain" id="PRO_5043699306" evidence="9">
    <location>
        <begin position="17"/>
        <end position="260"/>
    </location>
</feature>
<sequence length="260" mass="27014">MKCLVILPLLLVAVLGLPSSKFPFAKVPMLDGRIVGGEPVTIEQHPYQVSVQLLSSHWCGGSIVSDRFIVSAAHCFTWPLTWYSIRAGATFHNSGGQVIAASAITDHPNFNPNTLENDISIIFLASALTFGSGVAVIPLPAQSQYIAEGTRAVVSGWGALTEGGSSPLQLQAVGVPVVSNERCNAAYAALGWGVTESMLCAGYDEGGRDACQGDSGGPLTVDNVLVGIVSWGQGCARAGFPGVYASVPHLRGFITSVTGV</sequence>
<evidence type="ECO:0000256" key="9">
    <source>
        <dbReference type="SAM" id="SignalP"/>
    </source>
</evidence>
<evidence type="ECO:0000256" key="1">
    <source>
        <dbReference type="ARBA" id="ARBA00007664"/>
    </source>
</evidence>
<protein>
    <submittedName>
        <fullName evidence="11">Trypsin</fullName>
    </submittedName>
</protein>
<dbReference type="PANTHER" id="PTHR24276">
    <property type="entry name" value="POLYSERASE-RELATED"/>
    <property type="match status" value="1"/>
</dbReference>
<reference evidence="11 12" key="1">
    <citation type="journal article" date="2024" name="BMC Genomics">
        <title>De novo assembly and annotation of Popillia japonica's genome with initial clues to its potential as an invasive pest.</title>
        <authorList>
            <person name="Cucini C."/>
            <person name="Boschi S."/>
            <person name="Funari R."/>
            <person name="Cardaioli E."/>
            <person name="Iannotti N."/>
            <person name="Marturano G."/>
            <person name="Paoli F."/>
            <person name="Bruttini M."/>
            <person name="Carapelli A."/>
            <person name="Frati F."/>
            <person name="Nardi F."/>
        </authorList>
    </citation>
    <scope>NUCLEOTIDE SEQUENCE [LARGE SCALE GENOMIC DNA]</scope>
    <source>
        <strain evidence="11">DMR45628</strain>
    </source>
</reference>
<dbReference type="InterPro" id="IPR009003">
    <property type="entry name" value="Peptidase_S1_PA"/>
</dbReference>
<evidence type="ECO:0000259" key="10">
    <source>
        <dbReference type="PROSITE" id="PS50240"/>
    </source>
</evidence>
<feature type="domain" description="Peptidase S1" evidence="10">
    <location>
        <begin position="34"/>
        <end position="259"/>
    </location>
</feature>
<keyword evidence="7" id="KW-1015">Disulfide bond</keyword>
<dbReference type="GO" id="GO:0004252">
    <property type="term" value="F:serine-type endopeptidase activity"/>
    <property type="evidence" value="ECO:0007669"/>
    <property type="project" value="InterPro"/>
</dbReference>
<dbReference type="PROSITE" id="PS00134">
    <property type="entry name" value="TRYPSIN_HIS"/>
    <property type="match status" value="1"/>
</dbReference>
<dbReference type="Proteomes" id="UP001458880">
    <property type="component" value="Unassembled WGS sequence"/>
</dbReference>
<evidence type="ECO:0000256" key="4">
    <source>
        <dbReference type="ARBA" id="ARBA00022801"/>
    </source>
</evidence>
<dbReference type="Gene3D" id="2.40.10.10">
    <property type="entry name" value="Trypsin-like serine proteases"/>
    <property type="match status" value="1"/>
</dbReference>
<comment type="similarity">
    <text evidence="1">Belongs to the peptidase S1 family.</text>
</comment>
<name>A0AAW1IYC0_POPJA</name>
<dbReference type="InterPro" id="IPR050430">
    <property type="entry name" value="Peptidase_S1"/>
</dbReference>
<dbReference type="GO" id="GO:0006508">
    <property type="term" value="P:proteolysis"/>
    <property type="evidence" value="ECO:0007669"/>
    <property type="project" value="UniProtKB-KW"/>
</dbReference>
<evidence type="ECO:0000256" key="5">
    <source>
        <dbReference type="ARBA" id="ARBA00022825"/>
    </source>
</evidence>
<dbReference type="Pfam" id="PF00089">
    <property type="entry name" value="Trypsin"/>
    <property type="match status" value="1"/>
</dbReference>
<evidence type="ECO:0000256" key="3">
    <source>
        <dbReference type="ARBA" id="ARBA00022729"/>
    </source>
</evidence>
<evidence type="ECO:0000256" key="6">
    <source>
        <dbReference type="ARBA" id="ARBA00023145"/>
    </source>
</evidence>
<keyword evidence="3 9" id="KW-0732">Signal</keyword>
<dbReference type="PANTHER" id="PTHR24276:SF91">
    <property type="entry name" value="AT26814P-RELATED"/>
    <property type="match status" value="1"/>
</dbReference>
<dbReference type="AlphaFoldDB" id="A0AAW1IYC0"/>
<keyword evidence="6" id="KW-0865">Zymogen</keyword>
<dbReference type="PROSITE" id="PS50240">
    <property type="entry name" value="TRYPSIN_DOM"/>
    <property type="match status" value="1"/>
</dbReference>
<dbReference type="InterPro" id="IPR043504">
    <property type="entry name" value="Peptidase_S1_PA_chymotrypsin"/>
</dbReference>